<feature type="compositionally biased region" description="Basic and acidic residues" evidence="1">
    <location>
        <begin position="1535"/>
        <end position="1548"/>
    </location>
</feature>
<dbReference type="PROSITE" id="PS50853">
    <property type="entry name" value="FN3"/>
    <property type="match status" value="1"/>
</dbReference>
<dbReference type="InterPro" id="IPR013783">
    <property type="entry name" value="Ig-like_fold"/>
</dbReference>
<dbReference type="InterPro" id="IPR011050">
    <property type="entry name" value="Pectin_lyase_fold/virulence"/>
</dbReference>
<keyword evidence="2" id="KW-0732">Signal</keyword>
<feature type="compositionally biased region" description="Basic and acidic residues" evidence="1">
    <location>
        <begin position="1505"/>
        <end position="1514"/>
    </location>
</feature>
<reference evidence="4 5" key="1">
    <citation type="journal article" date="2016" name="Appl. Environ. Microbiol.">
        <title>Function and Phylogeny of Bacterial Butyryl Coenzyme A:Acetate Transferases and Their Diversity in the Proximal Colon of Swine.</title>
        <authorList>
            <person name="Trachsel J."/>
            <person name="Bayles D.O."/>
            <person name="Looft T."/>
            <person name="Levine U.Y."/>
            <person name="Allen H.K."/>
        </authorList>
    </citation>
    <scope>NUCLEOTIDE SEQUENCE [LARGE SCALE GENOMIC DNA]</scope>
    <source>
        <strain evidence="4 5">68-3-10</strain>
    </source>
</reference>
<dbReference type="Proteomes" id="UP000187404">
    <property type="component" value="Unassembled WGS sequence"/>
</dbReference>
<gene>
    <name evidence="4" type="ORF">BHK98_06865</name>
</gene>
<feature type="region of interest" description="Disordered" evidence="1">
    <location>
        <begin position="1680"/>
        <end position="1699"/>
    </location>
</feature>
<feature type="compositionally biased region" description="Low complexity" evidence="1">
    <location>
        <begin position="1413"/>
        <end position="1423"/>
    </location>
</feature>
<dbReference type="SUPFAM" id="SSF57997">
    <property type="entry name" value="Tropomyosin"/>
    <property type="match status" value="2"/>
</dbReference>
<dbReference type="InterPro" id="IPR029775">
    <property type="entry name" value="NPHP4"/>
</dbReference>
<comment type="caution">
    <text evidence="4">The sequence shown here is derived from an EMBL/GenBank/DDBJ whole genome shotgun (WGS) entry which is preliminary data.</text>
</comment>
<evidence type="ECO:0000256" key="1">
    <source>
        <dbReference type="SAM" id="MobiDB-lite"/>
    </source>
</evidence>
<feature type="region of interest" description="Disordered" evidence="1">
    <location>
        <begin position="1136"/>
        <end position="1300"/>
    </location>
</feature>
<feature type="region of interest" description="Disordered" evidence="1">
    <location>
        <begin position="1527"/>
        <end position="1597"/>
    </location>
</feature>
<feature type="compositionally biased region" description="Basic and acidic residues" evidence="1">
    <location>
        <begin position="1240"/>
        <end position="1259"/>
    </location>
</feature>
<organism evidence="4 5">
    <name type="scientific">Hornefia porci</name>
    <dbReference type="NCBI Taxonomy" id="2652292"/>
    <lineage>
        <taxon>Bacteria</taxon>
        <taxon>Bacillati</taxon>
        <taxon>Bacillota</taxon>
        <taxon>Clostridia</taxon>
        <taxon>Peptostreptococcales</taxon>
        <taxon>Anaerovoracaceae</taxon>
        <taxon>Hornefia</taxon>
    </lineage>
</organism>
<keyword evidence="5" id="KW-1185">Reference proteome</keyword>
<dbReference type="STRING" id="1261640.BHK98_06865"/>
<sequence length="1871" mass="197308">MKIRSKSFALLLSLAMFFAYMPAFAFADDTPSGESSESGAAVAQIGDVKYATLKEAAAAASGKSVTIELLTDTALDETTHTATEGYEVRFPADVDSVTINGNGHSITLAGAPEGYSWPNQAGNSPAGFTFAGIDPNDSAPAGKSFTFNKVHFVNKKDASKVSTGANRSTKYIYARGEKDEFNNCIFDGGVVVYGNAEFNGCTLNGSADDDMYALFVDHQYGGGNYTYSLKDCKISAPETAYGCVKVAADEGATVDVAMKSCVIDSKTKNKPAVYVNKATNLTVTGSGTSISTPAGIDAIGVKAGTGKIAVRAGTFTSKIPDEYLPEGVSQEAKSDGTYGVLDDADAVVAVGTKKFASLAEAVAAAKDGDTITLLKDAEGSGVAIMAKDAKKLTFDFGGHTYTFNGTGVGSPGYETQAMHFEKGSTITLKNGTLKVERFNMGIQNYADLTLQDFNVDSSMNDKCLYALSCNNGDIKILGSSSLKAAEGKNAFDVCVTTNYPDGARVTVDTTGEIVGNVQYDVWKGIPENNKTGLTIKNGKFNGKFDIEAALKDAAKEKFSISGGTFTDSAAENYVSEGFFLTKNENGTYGVLDDADAVAAVGTKKFVSLPEAVAAAKDGDTITLLKDAEGNGVKLIEKEAKKLTFDFGGHTYAMNGKAVGSTGYESQAMHFEKGSTITLKNGTLKVVGGKMGVQNYANLTLQDFNVDSSMNKVCEYALSCNNGDIKILGSSSIKAAEGQNAFDVCVTTNYPDGARVTVDTTGEIVGNIEYDVWDGIPETNKTGLTIKNGKFDGKFNIEDALKDAAKEKFSISGGTFTDTAAAKYVADGFFLTKNEEGTYSLKDDANVIASVGEMKYESLPEAVAAAKDGDTITLLKDAEGNGVKLLAKDAKKLTFDFDGHTYTMNGRAVGSTGYESQAMHFEKGATIILKNGTLKVAGGKMGIQNYANLTLQDFNVDSSMNDKCSYALSCNNGDIKILGSSSIKAAEGQNAFDVCVTTNYPDGARATVDTTGEIVGNIQYDVWGGIPETNKTGLTIKNGKFNGKFDVEDALKDAAKEKFSISGGTFSEEVPEAYLADGFSCIESADGTYGVVTSGDAVRTLKEEKAKAEADAKAAQEALAKSNADLKAAQDELAKAKTETADAKAETEQAKKDLAEAQKAKQEADARAEAAENDKNASEAEKAAAIAAKEKAEQAEQAAKVDLAKAQAAQKAAETKQAEAEAKASKAEADKTAAEAAKATAEAERDVAVSKQKAAEDKSAEAQADLLKAQSALKDAQDAQKAAEDKADAAQAELNTAKEDLSKAKQELATLTEKLDNAEKAQKDAEEAKAAAEKAQKDAEIQRDAAKTEASDAKAETEQAKKDLAEAQKAKQEADARAEGAENDKNTSEAEKAAAIAAKEKAEKEALDAKADLAKAQAAQAVAEAKQKEAEEKTAKAEADKAAAEAAKATAEAERDAAIAKQQAAEDKSAEAQENLNKALDALKNAQDAQKAAEDKADAAQTELNTTKEDLSKAKQDLATLTEKLTNAEKAQQAAEKAKADAEKARQDAEAQIAAAKKEAADAKAETEQAKKDLAEAQKAKQDADTAAQKAINDKTLSDQEKNVAIGEAKAAKENLQKALGDLEAAKLAQGIAEGKIESYEAKVKQAEADEETAKGKLLTAQAALNTALDEKAEAERLLGEANDKLSAAETARQKAEEDLKTANESLKTLQAQLDAAKAKADDSDKQLKETQASLEAAKKELDEAKKANAANEERIRQLEAELAAEKAKNAAKPAAPAKSSISKLTAGKKKITAKWKKVTGIKGYQLQYSTSKSFSKKSTKSKTIKSYKTTKMTISKLKAKKYYYVRVRTYKTVDGKTVYSGWSASKKAKTK</sequence>
<evidence type="ECO:0000313" key="4">
    <source>
        <dbReference type="EMBL" id="OLR55803.1"/>
    </source>
</evidence>
<dbReference type="EMBL" id="MJIE01000001">
    <property type="protein sequence ID" value="OLR55803.1"/>
    <property type="molecule type" value="Genomic_DNA"/>
</dbReference>
<proteinExistence type="predicted"/>
<dbReference type="GO" id="GO:0090090">
    <property type="term" value="P:negative regulation of canonical Wnt signaling pathway"/>
    <property type="evidence" value="ECO:0007669"/>
    <property type="project" value="InterPro"/>
</dbReference>
<feature type="compositionally biased region" description="Basic and acidic residues" evidence="1">
    <location>
        <begin position="1274"/>
        <end position="1287"/>
    </location>
</feature>
<dbReference type="SUPFAM" id="SSF51126">
    <property type="entry name" value="Pectin lyase-like"/>
    <property type="match status" value="2"/>
</dbReference>
<dbReference type="InterPro" id="IPR036116">
    <property type="entry name" value="FN3_sf"/>
</dbReference>
<feature type="compositionally biased region" description="Basic and acidic residues" evidence="1">
    <location>
        <begin position="1136"/>
        <end position="1193"/>
    </location>
</feature>
<dbReference type="GO" id="GO:0005856">
    <property type="term" value="C:cytoskeleton"/>
    <property type="evidence" value="ECO:0007669"/>
    <property type="project" value="InterPro"/>
</dbReference>
<dbReference type="PANTHER" id="PTHR31043">
    <property type="entry name" value="NEPHROCYSTIN-4"/>
    <property type="match status" value="1"/>
</dbReference>
<dbReference type="Gene3D" id="2.60.40.10">
    <property type="entry name" value="Immunoglobulins"/>
    <property type="match status" value="1"/>
</dbReference>
<dbReference type="OrthoDB" id="5287136at2"/>
<dbReference type="InterPro" id="IPR003961">
    <property type="entry name" value="FN3_dom"/>
</dbReference>
<dbReference type="RefSeq" id="WP_075712795.1">
    <property type="nucleotide sequence ID" value="NZ_MJIE01000001.1"/>
</dbReference>
<accession>A0A1Q9JHX4</accession>
<feature type="compositionally biased region" description="Basic and acidic residues" evidence="1">
    <location>
        <begin position="1212"/>
        <end position="1232"/>
    </location>
</feature>
<feature type="compositionally biased region" description="Low complexity" evidence="1">
    <location>
        <begin position="1194"/>
        <end position="1211"/>
    </location>
</feature>
<feature type="compositionally biased region" description="Basic and acidic residues" evidence="1">
    <location>
        <begin position="1424"/>
        <end position="1442"/>
    </location>
</feature>
<feature type="domain" description="Fibronectin type-III" evidence="3">
    <location>
        <begin position="1775"/>
        <end position="1871"/>
    </location>
</feature>
<evidence type="ECO:0000256" key="2">
    <source>
        <dbReference type="SAM" id="SignalP"/>
    </source>
</evidence>
<dbReference type="SUPFAM" id="SSF49265">
    <property type="entry name" value="Fibronectin type III"/>
    <property type="match status" value="1"/>
</dbReference>
<feature type="chain" id="PRO_5013317180" description="Fibronectin type-III domain-containing protein" evidence="2">
    <location>
        <begin position="28"/>
        <end position="1871"/>
    </location>
</feature>
<name>A0A1Q9JHX4_9FIRM</name>
<evidence type="ECO:0000313" key="5">
    <source>
        <dbReference type="Proteomes" id="UP000187404"/>
    </source>
</evidence>
<evidence type="ECO:0000259" key="3">
    <source>
        <dbReference type="PROSITE" id="PS50853"/>
    </source>
</evidence>
<protein>
    <recommendedName>
        <fullName evidence="3">Fibronectin type-III domain-containing protein</fullName>
    </recommendedName>
</protein>
<feature type="compositionally biased region" description="Basic and acidic residues" evidence="1">
    <location>
        <begin position="1450"/>
        <end position="1470"/>
    </location>
</feature>
<feature type="compositionally biased region" description="Basic and acidic residues" evidence="1">
    <location>
        <begin position="1555"/>
        <end position="1583"/>
    </location>
</feature>
<feature type="compositionally biased region" description="Basic and acidic residues" evidence="1">
    <location>
        <begin position="1314"/>
        <end position="1412"/>
    </location>
</feature>
<feature type="region of interest" description="Disordered" evidence="1">
    <location>
        <begin position="1314"/>
        <end position="1514"/>
    </location>
</feature>
<feature type="signal peptide" evidence="2">
    <location>
        <begin position="1"/>
        <end position="27"/>
    </location>
</feature>
<dbReference type="Gene3D" id="1.20.5.340">
    <property type="match status" value="1"/>
</dbReference>
<dbReference type="PANTHER" id="PTHR31043:SF3">
    <property type="entry name" value="NEPHROCYSTIN-4"/>
    <property type="match status" value="1"/>
</dbReference>